<dbReference type="Proteomes" id="UP000092565">
    <property type="component" value="Chromosome"/>
</dbReference>
<evidence type="ECO:0000313" key="5">
    <source>
        <dbReference type="Proteomes" id="UP000092565"/>
    </source>
</evidence>
<dbReference type="OrthoDB" id="7743548at2"/>
<dbReference type="PANTHER" id="PTHR34978">
    <property type="entry name" value="POSSIBLE SENSOR-TRANSDUCER PROTEIN BLAR"/>
    <property type="match status" value="1"/>
</dbReference>
<reference evidence="4 6" key="2">
    <citation type="submission" date="2023-02" db="EMBL/GenBank/DDBJ databases">
        <title>Population genomics of bacteria associated with diatom.</title>
        <authorList>
            <person name="Xie J."/>
            <person name="Wang H."/>
        </authorList>
    </citation>
    <scope>NUCLEOTIDE SEQUENCE [LARGE SCALE GENOMIC DNA]</scope>
    <source>
        <strain evidence="4 6">PT47_8</strain>
    </source>
</reference>
<evidence type="ECO:0000256" key="1">
    <source>
        <dbReference type="SAM" id="Phobius"/>
    </source>
</evidence>
<keyword evidence="1" id="KW-0812">Transmembrane</keyword>
<evidence type="ECO:0000259" key="2">
    <source>
        <dbReference type="Pfam" id="PF05569"/>
    </source>
</evidence>
<reference evidence="3 5" key="1">
    <citation type="submission" date="2016-04" db="EMBL/GenBank/DDBJ databases">
        <authorList>
            <person name="Evans L.H."/>
            <person name="Alamgir A."/>
            <person name="Owens N."/>
            <person name="Weber N.D."/>
            <person name="Virtaneva K."/>
            <person name="Barbian K."/>
            <person name="Babar A."/>
            <person name="Rosenke K."/>
        </authorList>
    </citation>
    <scope>NUCLEOTIDE SEQUENCE [LARGE SCALE GENOMIC DNA]</scope>
    <source>
        <strain evidence="3 5">JL2886</strain>
    </source>
</reference>
<dbReference type="InterPro" id="IPR008756">
    <property type="entry name" value="Peptidase_M56"/>
</dbReference>
<dbReference type="Proteomes" id="UP001218364">
    <property type="component" value="Unassembled WGS sequence"/>
</dbReference>
<name>A0A1B0ZPZ5_9RHOB</name>
<proteinExistence type="predicted"/>
<keyword evidence="5" id="KW-1185">Reference proteome</keyword>
<sequence>MQPDALLNAYLDLNLLLFAGAALWLVARKLLSRSAFGSTYRPQLQLLNTVTLLLALSPLLVLALTSLVFAHPPNLSDLLVAQYLQGHVGMSATRFEDLLGLRENLVRTLTSDRPLWAQATLAALAVGAAFCTAQLAVSVLRLRSSLRQAFAWKRIGSVRLLLSDQARVAYSTRSLFTRYVVLPTALLEDPQDLRLTVAHELQHFRQRDIECEFLLDALRPLLFWNPAFYLWRREVRLLREFACDQAMMARPHFDLRAYCECLIRACAHAAKDPVLFARRSPAVALVDRRETARGASALERRLLAVTAGQSAKASPLGWAVISGLMVAAVMTTALLLQRPADWSHDRIMLSTIVNLERMASRAATTPQTASAALTGSFTTAGFGTDRP</sequence>
<accession>A0A1B0ZPZ5</accession>
<evidence type="ECO:0000313" key="4">
    <source>
        <dbReference type="EMBL" id="MDE4166926.1"/>
    </source>
</evidence>
<protein>
    <submittedName>
        <fullName evidence="4">M56 family metallopeptidase</fullName>
    </submittedName>
    <submittedName>
        <fullName evidence="3">Peptidase M56, BlaR1</fullName>
    </submittedName>
</protein>
<dbReference type="PANTHER" id="PTHR34978:SF3">
    <property type="entry name" value="SLR0241 PROTEIN"/>
    <property type="match status" value="1"/>
</dbReference>
<dbReference type="CDD" id="cd07341">
    <property type="entry name" value="M56_BlaR1_MecR1_like"/>
    <property type="match status" value="1"/>
</dbReference>
<feature type="domain" description="Peptidase M56" evidence="2">
    <location>
        <begin position="174"/>
        <end position="271"/>
    </location>
</feature>
<gene>
    <name evidence="3" type="ORF">JL2886_01302</name>
    <name evidence="4" type="ORF">PXK24_14615</name>
</gene>
<dbReference type="Pfam" id="PF05569">
    <property type="entry name" value="Peptidase_M56"/>
    <property type="match status" value="1"/>
</dbReference>
<dbReference type="EMBL" id="CP015124">
    <property type="protein sequence ID" value="ANP36220.1"/>
    <property type="molecule type" value="Genomic_DNA"/>
</dbReference>
<evidence type="ECO:0000313" key="6">
    <source>
        <dbReference type="Proteomes" id="UP001218364"/>
    </source>
</evidence>
<feature type="transmembrane region" description="Helical" evidence="1">
    <location>
        <begin position="6"/>
        <end position="26"/>
    </location>
</feature>
<keyword evidence="1" id="KW-1133">Transmembrane helix</keyword>
<feature type="transmembrane region" description="Helical" evidence="1">
    <location>
        <begin position="115"/>
        <end position="140"/>
    </location>
</feature>
<evidence type="ECO:0000313" key="3">
    <source>
        <dbReference type="EMBL" id="ANP36220.1"/>
    </source>
</evidence>
<dbReference type="RefSeq" id="WP_065271227.1">
    <property type="nucleotide sequence ID" value="NZ_CP015124.1"/>
</dbReference>
<organism evidence="3 5">
    <name type="scientific">Phaeobacter gallaeciensis</name>
    <dbReference type="NCBI Taxonomy" id="60890"/>
    <lineage>
        <taxon>Bacteria</taxon>
        <taxon>Pseudomonadati</taxon>
        <taxon>Pseudomonadota</taxon>
        <taxon>Alphaproteobacteria</taxon>
        <taxon>Rhodobacterales</taxon>
        <taxon>Roseobacteraceae</taxon>
        <taxon>Phaeobacter</taxon>
    </lineage>
</organism>
<dbReference type="EMBL" id="JARCJK010000007">
    <property type="protein sequence ID" value="MDE4166926.1"/>
    <property type="molecule type" value="Genomic_DNA"/>
</dbReference>
<dbReference type="PATRIC" id="fig|60890.4.peg.1279"/>
<dbReference type="InterPro" id="IPR052173">
    <property type="entry name" value="Beta-lactam_resp_regulator"/>
</dbReference>
<keyword evidence="1" id="KW-0472">Membrane</keyword>
<dbReference type="AlphaFoldDB" id="A0A1B0ZPZ5"/>
<feature type="transmembrane region" description="Helical" evidence="1">
    <location>
        <begin position="46"/>
        <end position="70"/>
    </location>
</feature>
<feature type="transmembrane region" description="Helical" evidence="1">
    <location>
        <begin position="316"/>
        <end position="336"/>
    </location>
</feature>